<dbReference type="VEuPathDB" id="VectorBase:GPAI019377"/>
<evidence type="ECO:0000313" key="2">
    <source>
        <dbReference type="Proteomes" id="UP000092445"/>
    </source>
</evidence>
<reference evidence="1" key="2">
    <citation type="submission" date="2020-05" db="UniProtKB">
        <authorList>
            <consortium name="EnsemblMetazoa"/>
        </authorList>
    </citation>
    <scope>IDENTIFICATION</scope>
    <source>
        <strain evidence="1">IAEA</strain>
    </source>
</reference>
<sequence length="104" mass="12224">MIIKRAGNVLRQNVALNRVIELNRTQRTKPFKAIHLEGTNLRPENENENENENSESYMLSLSALLFTNLFQLNNNFISKTNFRFKFKLISRRKKVVTTLLHCCK</sequence>
<accession>A0A1A9ZMM8</accession>
<proteinExistence type="predicted"/>
<name>A0A1A9ZMM8_GLOPL</name>
<evidence type="ECO:0000313" key="1">
    <source>
        <dbReference type="EnsemblMetazoa" id="GPAI019377-PA"/>
    </source>
</evidence>
<protein>
    <submittedName>
        <fullName evidence="1">Uncharacterized protein</fullName>
    </submittedName>
</protein>
<organism evidence="1 2">
    <name type="scientific">Glossina pallidipes</name>
    <name type="common">Tsetse fly</name>
    <dbReference type="NCBI Taxonomy" id="7398"/>
    <lineage>
        <taxon>Eukaryota</taxon>
        <taxon>Metazoa</taxon>
        <taxon>Ecdysozoa</taxon>
        <taxon>Arthropoda</taxon>
        <taxon>Hexapoda</taxon>
        <taxon>Insecta</taxon>
        <taxon>Pterygota</taxon>
        <taxon>Neoptera</taxon>
        <taxon>Endopterygota</taxon>
        <taxon>Diptera</taxon>
        <taxon>Brachycera</taxon>
        <taxon>Muscomorpha</taxon>
        <taxon>Hippoboscoidea</taxon>
        <taxon>Glossinidae</taxon>
        <taxon>Glossina</taxon>
    </lineage>
</organism>
<dbReference type="Proteomes" id="UP000092445">
    <property type="component" value="Unassembled WGS sequence"/>
</dbReference>
<reference evidence="2" key="1">
    <citation type="submission" date="2014-03" db="EMBL/GenBank/DDBJ databases">
        <authorList>
            <person name="Aksoy S."/>
            <person name="Warren W."/>
            <person name="Wilson R.K."/>
        </authorList>
    </citation>
    <scope>NUCLEOTIDE SEQUENCE [LARGE SCALE GENOMIC DNA]</scope>
    <source>
        <strain evidence="2">IAEA</strain>
    </source>
</reference>
<keyword evidence="2" id="KW-1185">Reference proteome</keyword>
<dbReference type="EnsemblMetazoa" id="GPAI019377-RA">
    <property type="protein sequence ID" value="GPAI019377-PA"/>
    <property type="gene ID" value="GPAI019377"/>
</dbReference>
<dbReference type="AlphaFoldDB" id="A0A1A9ZMM8"/>